<reference evidence="1" key="1">
    <citation type="journal article" date="2014" name="Int. J. Syst. Evol. Microbiol.">
        <title>Complete genome sequence of Corynebacterium casei LMG S-19264T (=DSM 44701T), isolated from a smear-ripened cheese.</title>
        <authorList>
            <consortium name="US DOE Joint Genome Institute (JGI-PGF)"/>
            <person name="Walter F."/>
            <person name="Albersmeier A."/>
            <person name="Kalinowski J."/>
            <person name="Ruckert C."/>
        </authorList>
    </citation>
    <scope>NUCLEOTIDE SEQUENCE</scope>
    <source>
        <strain evidence="1">CGMCC 1.16548</strain>
    </source>
</reference>
<dbReference type="EMBL" id="BNAI01000003">
    <property type="protein sequence ID" value="GHF18080.1"/>
    <property type="molecule type" value="Genomic_DNA"/>
</dbReference>
<keyword evidence="2" id="KW-1185">Reference proteome</keyword>
<organism evidence="1 2">
    <name type="scientific">Pseudolysinimonas yzui</name>
    <dbReference type="NCBI Taxonomy" id="2708254"/>
    <lineage>
        <taxon>Bacteria</taxon>
        <taxon>Bacillati</taxon>
        <taxon>Actinomycetota</taxon>
        <taxon>Actinomycetes</taxon>
        <taxon>Micrococcales</taxon>
        <taxon>Microbacteriaceae</taxon>
        <taxon>Pseudolysinimonas</taxon>
    </lineage>
</organism>
<gene>
    <name evidence="1" type="ORF">GCM10011600_18760</name>
</gene>
<sequence>MLKRNLRPWLLAIGVIPLALTLTGCFGIPNLPGGSDGGNGGTDEVDEEFVEDIVEGGTDSDVDFESGSLPADFPVGDIPLVPGEVGPSMSISNGAAWTVTIYTEDEETAASAAQLLEDAGFNNESVFAWENEEYLVVIVASDQDDEGRWYVYYQIQRQQ</sequence>
<evidence type="ECO:0000313" key="1">
    <source>
        <dbReference type="EMBL" id="GHF18080.1"/>
    </source>
</evidence>
<reference evidence="1" key="2">
    <citation type="submission" date="2020-09" db="EMBL/GenBank/DDBJ databases">
        <authorList>
            <person name="Sun Q."/>
            <person name="Zhou Y."/>
        </authorList>
    </citation>
    <scope>NUCLEOTIDE SEQUENCE</scope>
    <source>
        <strain evidence="1">CGMCC 1.16548</strain>
    </source>
</reference>
<dbReference type="AlphaFoldDB" id="A0A8J3M1C8"/>
<protein>
    <submittedName>
        <fullName evidence="1">Uncharacterized protein</fullName>
    </submittedName>
</protein>
<name>A0A8J3M1C8_9MICO</name>
<accession>A0A8J3M1C8</accession>
<comment type="caution">
    <text evidence="1">The sequence shown here is derived from an EMBL/GenBank/DDBJ whole genome shotgun (WGS) entry which is preliminary data.</text>
</comment>
<dbReference type="RefSeq" id="WP_191283221.1">
    <property type="nucleotide sequence ID" value="NZ_BNAI01000003.1"/>
</dbReference>
<proteinExistence type="predicted"/>
<dbReference type="PROSITE" id="PS51257">
    <property type="entry name" value="PROKAR_LIPOPROTEIN"/>
    <property type="match status" value="1"/>
</dbReference>
<dbReference type="Proteomes" id="UP000617531">
    <property type="component" value="Unassembled WGS sequence"/>
</dbReference>
<evidence type="ECO:0000313" key="2">
    <source>
        <dbReference type="Proteomes" id="UP000617531"/>
    </source>
</evidence>